<reference evidence="2 3" key="1">
    <citation type="submission" date="2020-10" db="EMBL/GenBank/DDBJ databases">
        <authorList>
            <person name="Peeters C."/>
        </authorList>
    </citation>
    <scope>NUCLEOTIDE SEQUENCE [LARGE SCALE GENOMIC DNA]</scope>
    <source>
        <strain evidence="2 3">LMG 28140</strain>
    </source>
</reference>
<comment type="caution">
    <text evidence="2">The sequence shown here is derived from an EMBL/GenBank/DDBJ whole genome shotgun (WGS) entry which is preliminary data.</text>
</comment>
<keyword evidence="1" id="KW-1133">Transmembrane helix</keyword>
<gene>
    <name evidence="2" type="ORF">LMG28140_05693</name>
</gene>
<sequence>MQKLKLQTTLKIRGLAKVTLFAILMNQVLTTAFSFFVQKVDPAAPESIVPLFSFVTTILLATWIQTDARRAYMQASKQGCIRPVSESNPALHVAPDCPKRWLVILYIEINPGIVGL</sequence>
<dbReference type="EMBL" id="CAJHCP010000014">
    <property type="protein sequence ID" value="CAD6555414.1"/>
    <property type="molecule type" value="Genomic_DNA"/>
</dbReference>
<keyword evidence="3" id="KW-1185">Reference proteome</keyword>
<evidence type="ECO:0000256" key="1">
    <source>
        <dbReference type="SAM" id="Phobius"/>
    </source>
</evidence>
<name>A0ABN7ID89_9BURK</name>
<keyword evidence="1" id="KW-0812">Transmembrane</keyword>
<evidence type="ECO:0000313" key="3">
    <source>
        <dbReference type="Proteomes" id="UP000598032"/>
    </source>
</evidence>
<accession>A0ABN7ID89</accession>
<protein>
    <submittedName>
        <fullName evidence="2">Uncharacterized protein</fullName>
    </submittedName>
</protein>
<feature type="transmembrane region" description="Helical" evidence="1">
    <location>
        <begin position="12"/>
        <end position="36"/>
    </location>
</feature>
<evidence type="ECO:0000313" key="2">
    <source>
        <dbReference type="EMBL" id="CAD6555414.1"/>
    </source>
</evidence>
<dbReference type="RefSeq" id="WP_201645589.1">
    <property type="nucleotide sequence ID" value="NZ_CAJHCP010000014.1"/>
</dbReference>
<feature type="transmembrane region" description="Helical" evidence="1">
    <location>
        <begin position="48"/>
        <end position="64"/>
    </location>
</feature>
<organism evidence="2 3">
    <name type="scientific">Paraburkholderia metrosideri</name>
    <dbReference type="NCBI Taxonomy" id="580937"/>
    <lineage>
        <taxon>Bacteria</taxon>
        <taxon>Pseudomonadati</taxon>
        <taxon>Pseudomonadota</taxon>
        <taxon>Betaproteobacteria</taxon>
        <taxon>Burkholderiales</taxon>
        <taxon>Burkholderiaceae</taxon>
        <taxon>Paraburkholderia</taxon>
    </lineage>
</organism>
<proteinExistence type="predicted"/>
<keyword evidence="1" id="KW-0472">Membrane</keyword>
<dbReference type="Proteomes" id="UP000598032">
    <property type="component" value="Unassembled WGS sequence"/>
</dbReference>